<feature type="domain" description="Signal transduction histidine kinase dimerisation/phosphoacceptor" evidence="1">
    <location>
        <begin position="12"/>
        <end position="69"/>
    </location>
</feature>
<dbReference type="GO" id="GO:0000155">
    <property type="term" value="F:phosphorelay sensor kinase activity"/>
    <property type="evidence" value="ECO:0007669"/>
    <property type="project" value="InterPro"/>
</dbReference>
<sequence>MANKKSHTDSEAFDQVLHDIKTPLTNIKTFSYLLNRQLETGQDKEACVNYVGKIQTNLDRAISLLDNLTATVRQSLKNPSST</sequence>
<proteinExistence type="predicted"/>
<evidence type="ECO:0000313" key="2">
    <source>
        <dbReference type="EMBL" id="OGY08088.1"/>
    </source>
</evidence>
<dbReference type="CDD" id="cd00082">
    <property type="entry name" value="HisKA"/>
    <property type="match status" value="1"/>
</dbReference>
<evidence type="ECO:0000313" key="3">
    <source>
        <dbReference type="Proteomes" id="UP000177967"/>
    </source>
</evidence>
<dbReference type="InterPro" id="IPR036097">
    <property type="entry name" value="HisK_dim/P_sf"/>
</dbReference>
<dbReference type="SUPFAM" id="SSF47384">
    <property type="entry name" value="Homodimeric domain of signal transducing histidine kinase"/>
    <property type="match status" value="1"/>
</dbReference>
<dbReference type="EMBL" id="MHBW01000031">
    <property type="protein sequence ID" value="OGY08088.1"/>
    <property type="molecule type" value="Genomic_DNA"/>
</dbReference>
<evidence type="ECO:0000259" key="1">
    <source>
        <dbReference type="Pfam" id="PF00512"/>
    </source>
</evidence>
<dbReference type="Proteomes" id="UP000177967">
    <property type="component" value="Unassembled WGS sequence"/>
</dbReference>
<reference evidence="2 3" key="1">
    <citation type="journal article" date="2016" name="Nat. Commun.">
        <title>Thousands of microbial genomes shed light on interconnected biogeochemical processes in an aquifer system.</title>
        <authorList>
            <person name="Anantharaman K."/>
            <person name="Brown C.T."/>
            <person name="Hug L.A."/>
            <person name="Sharon I."/>
            <person name="Castelle C.J."/>
            <person name="Probst A.J."/>
            <person name="Thomas B.C."/>
            <person name="Singh A."/>
            <person name="Wilkins M.J."/>
            <person name="Karaoz U."/>
            <person name="Brodie E.L."/>
            <person name="Williams K.H."/>
            <person name="Hubbard S.S."/>
            <person name="Banfield J.F."/>
        </authorList>
    </citation>
    <scope>NUCLEOTIDE SEQUENCE [LARGE SCALE GENOMIC DNA]</scope>
</reference>
<dbReference type="InterPro" id="IPR003661">
    <property type="entry name" value="HisK_dim/P_dom"/>
</dbReference>
<comment type="caution">
    <text evidence="2">The sequence shown here is derived from an EMBL/GenBank/DDBJ whole genome shotgun (WGS) entry which is preliminary data.</text>
</comment>
<name>A0A1G1UY95_9BACT</name>
<organism evidence="2 3">
    <name type="scientific">Candidatus Blackburnbacteria bacterium RIFCSPHIGHO2_01_FULL_43_15b</name>
    <dbReference type="NCBI Taxonomy" id="1797513"/>
    <lineage>
        <taxon>Bacteria</taxon>
        <taxon>Candidatus Blackburniibacteriota</taxon>
    </lineage>
</organism>
<dbReference type="Gene3D" id="1.10.287.130">
    <property type="match status" value="1"/>
</dbReference>
<protein>
    <recommendedName>
        <fullName evidence="1">Signal transduction histidine kinase dimerisation/phosphoacceptor domain-containing protein</fullName>
    </recommendedName>
</protein>
<dbReference type="AlphaFoldDB" id="A0A1G1UY95"/>
<accession>A0A1G1UY95</accession>
<dbReference type="Pfam" id="PF00512">
    <property type="entry name" value="HisKA"/>
    <property type="match status" value="1"/>
</dbReference>
<gene>
    <name evidence="2" type="ORF">A2782_03685</name>
</gene>